<feature type="coiled-coil region" evidence="1">
    <location>
        <begin position="689"/>
        <end position="716"/>
    </location>
</feature>
<dbReference type="OrthoDB" id="415154at2"/>
<keyword evidence="2" id="KW-0812">Transmembrane</keyword>
<evidence type="ECO:0000313" key="4">
    <source>
        <dbReference type="Proteomes" id="UP000010366"/>
    </source>
</evidence>
<feature type="coiled-coil region" evidence="1">
    <location>
        <begin position="493"/>
        <end position="520"/>
    </location>
</feature>
<dbReference type="HOGENOM" id="CLU_293146_0_0_3"/>
<dbReference type="RefSeq" id="WP_015159904.1">
    <property type="nucleotide sequence ID" value="NC_019697.1"/>
</dbReference>
<evidence type="ECO:0000313" key="3">
    <source>
        <dbReference type="EMBL" id="AFY93758.1"/>
    </source>
</evidence>
<dbReference type="AlphaFoldDB" id="K9UGJ0"/>
<feature type="transmembrane region" description="Helical" evidence="2">
    <location>
        <begin position="94"/>
        <end position="116"/>
    </location>
</feature>
<dbReference type="EMBL" id="CP003600">
    <property type="protein sequence ID" value="AFY93758.1"/>
    <property type="molecule type" value="Genomic_DNA"/>
</dbReference>
<dbReference type="Proteomes" id="UP000010366">
    <property type="component" value="Chromosome"/>
</dbReference>
<dbReference type="eggNOG" id="COG1196">
    <property type="taxonomic scope" value="Bacteria"/>
</dbReference>
<dbReference type="PATRIC" id="fig|1173020.3.peg.3099"/>
<feature type="transmembrane region" description="Helical" evidence="2">
    <location>
        <begin position="38"/>
        <end position="56"/>
    </location>
</feature>
<proteinExistence type="predicted"/>
<keyword evidence="2" id="KW-0472">Membrane</keyword>
<dbReference type="KEGG" id="cmp:Cha6605_2718"/>
<keyword evidence="1" id="KW-0175">Coiled coil</keyword>
<protein>
    <submittedName>
        <fullName evidence="3">Uncharacterized protein</fullName>
    </submittedName>
</protein>
<evidence type="ECO:0000256" key="1">
    <source>
        <dbReference type="SAM" id="Coils"/>
    </source>
</evidence>
<sequence>MFSILELLPMFSDRSPQLAQVPLDSGAYVAHSVYNTHLVVGLLAGIMMAFAFQLLLTNLSVALVATPGDVPVDTDGDDDDNSLMDTVRGIETKVGLGVLVTASIALFAASYLAVRFSLVDDAFIGALMGVTIWATYFTALVWLGSNAVGSLMGSIVSTATSGIQGIMGTATGAIGASVAKNQAISTAEEITAAVRRELTSGIDASSIQKTLQSSLSGLKVPDLDVDKIGSQFEQLIKDSDLKDFANSDLLKNIDRQTFVDLASSRTDLSKQDINKIADKLESTWKQASNGGGKTDVPSQLKSLFDTVSAEDFNPDELTTKLQSIVKGGSGGSLAERALEVGLSTLVGKVVQNANLSDVDVEKVATQVNKIKSAVLSGKTSGQQSSGTDTTEETRPFSVIQADLQDYLLSAPAWKLSQANIKQEFKDVVFDPQADPAAIRQQLEPIDRNYFVQTLSMRDDLQPDSIEALASYFDEAKSEVLDSTRVPDSAAVPALDLQAQAQELRTKVETYLRDTNKAELNPDEIARDFQVLFEDPKAGIDALKDRLSQFDRDTLVQLLNQRQDLDEDQINKLIDRVESVRTSVLDAPRQATEQAKAQYEKTTAAIAEYLRNTSLEELDPDGIKRDLQTLLDDPKAGADALRDRLSQVDRETLVKLLTQQGNLTEEQVNQTVDRLQSAITSIVKAPRRLANRAKKQAADFEANLENYLRNTNKEELNPDSIKRDLELLLKDPSAGFNSLGDRVSQFDRSTFVALLSQREDVSEEEANRIAEQVESSYRNIVEQFQKIQEIAKSSIDKLFGNVRDYLNALDRPELSYEGIQADFSKLFDDPQAGFEALGDRLGDFDRDTLIAVLSSRDDISQADAERIVSKIEETRDGVLQRAKTVQQEVKKRYKAVKRQAQKQAIETQKLAAGAAWWLFGTAVTSLAASATAGIIAVNGWGFL</sequence>
<evidence type="ECO:0000256" key="2">
    <source>
        <dbReference type="SAM" id="Phobius"/>
    </source>
</evidence>
<name>K9UGJ0_CHAP6</name>
<feature type="transmembrane region" description="Helical" evidence="2">
    <location>
        <begin position="914"/>
        <end position="936"/>
    </location>
</feature>
<reference evidence="3 4" key="1">
    <citation type="submission" date="2012-05" db="EMBL/GenBank/DDBJ databases">
        <title>Finished chromosome of genome of Chamaesiphon sp. PCC 6605.</title>
        <authorList>
            <consortium name="US DOE Joint Genome Institute"/>
            <person name="Gugger M."/>
            <person name="Coursin T."/>
            <person name="Rippka R."/>
            <person name="Tandeau De Marsac N."/>
            <person name="Huntemann M."/>
            <person name="Wei C.-L."/>
            <person name="Han J."/>
            <person name="Detter J.C."/>
            <person name="Han C."/>
            <person name="Tapia R."/>
            <person name="Chen A."/>
            <person name="Kyrpides N."/>
            <person name="Mavromatis K."/>
            <person name="Markowitz V."/>
            <person name="Szeto E."/>
            <person name="Ivanova N."/>
            <person name="Pagani I."/>
            <person name="Pati A."/>
            <person name="Goodwin L."/>
            <person name="Nordberg H.P."/>
            <person name="Cantor M.N."/>
            <person name="Hua S.X."/>
            <person name="Woyke T."/>
            <person name="Kerfeld C.A."/>
        </authorList>
    </citation>
    <scope>NUCLEOTIDE SEQUENCE [LARGE SCALE GENOMIC DNA]</scope>
    <source>
        <strain evidence="4">ATCC 27169 / PCC 6605</strain>
    </source>
</reference>
<keyword evidence="2" id="KW-1133">Transmembrane helix</keyword>
<feature type="transmembrane region" description="Helical" evidence="2">
    <location>
        <begin position="122"/>
        <end position="143"/>
    </location>
</feature>
<dbReference type="STRING" id="1173020.Cha6605_2718"/>
<accession>K9UGJ0</accession>
<gene>
    <name evidence="3" type="ORF">Cha6605_2718</name>
</gene>
<organism evidence="3 4">
    <name type="scientific">Chamaesiphon minutus (strain ATCC 27169 / PCC 6605)</name>
    <dbReference type="NCBI Taxonomy" id="1173020"/>
    <lineage>
        <taxon>Bacteria</taxon>
        <taxon>Bacillati</taxon>
        <taxon>Cyanobacteriota</taxon>
        <taxon>Cyanophyceae</taxon>
        <taxon>Gomontiellales</taxon>
        <taxon>Chamaesiphonaceae</taxon>
        <taxon>Chamaesiphon</taxon>
    </lineage>
</organism>
<keyword evidence="4" id="KW-1185">Reference proteome</keyword>